<keyword evidence="1" id="KW-1133">Transmembrane helix</keyword>
<evidence type="ECO:0000313" key="3">
    <source>
        <dbReference type="Proteomes" id="UP000075324"/>
    </source>
</evidence>
<dbReference type="AlphaFoldDB" id="A0A150MNW2"/>
<dbReference type="Proteomes" id="UP000075324">
    <property type="component" value="Unassembled WGS sequence"/>
</dbReference>
<sequence>MIFFYCHVAHSQPLHCPFYTLYPVFHYCLGIIRGFYFFAFSIYFH</sequence>
<comment type="caution">
    <text evidence="2">The sequence shown here is derived from an EMBL/GenBank/DDBJ whole genome shotgun (WGS) entry which is preliminary data.</text>
</comment>
<feature type="transmembrane region" description="Helical" evidence="1">
    <location>
        <begin position="24"/>
        <end position="44"/>
    </location>
</feature>
<evidence type="ECO:0000256" key="1">
    <source>
        <dbReference type="SAM" id="Phobius"/>
    </source>
</evidence>
<dbReference type="EMBL" id="LQYW01000128">
    <property type="protein sequence ID" value="KYD26138.1"/>
    <property type="molecule type" value="Genomic_DNA"/>
</dbReference>
<keyword evidence="1" id="KW-0812">Transmembrane</keyword>
<proteinExistence type="predicted"/>
<protein>
    <submittedName>
        <fullName evidence="2">Uncharacterized protein</fullName>
    </submittedName>
</protein>
<keyword evidence="1" id="KW-0472">Membrane</keyword>
<evidence type="ECO:0000313" key="2">
    <source>
        <dbReference type="EMBL" id="KYD26138.1"/>
    </source>
</evidence>
<accession>A0A150MNW2</accession>
<name>A0A150MNW2_9BACL</name>
<gene>
    <name evidence="2" type="ORF">B4110_1718</name>
</gene>
<organism evidence="2 3">
    <name type="scientific">Parageobacillus toebii</name>
    <dbReference type="NCBI Taxonomy" id="153151"/>
    <lineage>
        <taxon>Bacteria</taxon>
        <taxon>Bacillati</taxon>
        <taxon>Bacillota</taxon>
        <taxon>Bacilli</taxon>
        <taxon>Bacillales</taxon>
        <taxon>Anoxybacillaceae</taxon>
        <taxon>Parageobacillus</taxon>
    </lineage>
</organism>
<reference evidence="2 3" key="1">
    <citation type="submission" date="2016-01" db="EMBL/GenBank/DDBJ databases">
        <title>Draft Genome Sequences of Seven Thermophilic Sporeformers Isolated from Foods.</title>
        <authorList>
            <person name="Berendsen E.M."/>
            <person name="Wells-Bennik M.H."/>
            <person name="Krawcyk A.O."/>
            <person name="De Jong A."/>
            <person name="Holsappel S."/>
            <person name="Eijlander R.T."/>
            <person name="Kuipers O.P."/>
        </authorList>
    </citation>
    <scope>NUCLEOTIDE SEQUENCE [LARGE SCALE GENOMIC DNA]</scope>
    <source>
        <strain evidence="2 3">B4110</strain>
    </source>
</reference>